<dbReference type="Gene3D" id="3.40.50.450">
    <property type="match status" value="1"/>
</dbReference>
<evidence type="ECO:0000313" key="1">
    <source>
        <dbReference type="EMBL" id="AXH66600.1"/>
    </source>
</evidence>
<evidence type="ECO:0008006" key="3">
    <source>
        <dbReference type="Google" id="ProtNLM"/>
    </source>
</evidence>
<name>A0A345M7X9_9CAUD</name>
<proteinExistence type="predicted"/>
<gene>
    <name evidence="1" type="primary">92</name>
    <name evidence="1" type="ORF">SEA_STARBOW_92</name>
</gene>
<protein>
    <recommendedName>
        <fullName evidence="3">DprA-like DNA processing chain A</fullName>
    </recommendedName>
</protein>
<reference evidence="1 2" key="1">
    <citation type="submission" date="2018-07" db="EMBL/GenBank/DDBJ databases">
        <authorList>
            <person name="Boyd E.M."/>
            <person name="Barkley D.B."/>
            <person name="Naeem H."/>
            <person name="Vanhorne R."/>
            <person name="Nayek S."/>
            <person name="Layton S.R."/>
            <person name="Hughes L.E."/>
            <person name="Garlena R.A."/>
            <person name="Russell D.A."/>
            <person name="Pope W.H."/>
            <person name="Jacobs-Sera D."/>
            <person name="Hatfull G.F."/>
        </authorList>
    </citation>
    <scope>NUCLEOTIDE SEQUENCE [LARGE SCALE GENOMIC DNA]</scope>
</reference>
<dbReference type="PANTHER" id="PTHR38440">
    <property type="entry name" value="UPF0398 PROTEIN YPSA"/>
    <property type="match status" value="1"/>
</dbReference>
<dbReference type="PANTHER" id="PTHR38440:SF1">
    <property type="entry name" value="UPF0398 PROTEIN SPR0331"/>
    <property type="match status" value="1"/>
</dbReference>
<dbReference type="EMBL" id="MH576964">
    <property type="protein sequence ID" value="AXH66600.1"/>
    <property type="molecule type" value="Genomic_DNA"/>
</dbReference>
<dbReference type="SUPFAM" id="SSF102405">
    <property type="entry name" value="MCP/YpsA-like"/>
    <property type="match status" value="1"/>
</dbReference>
<sequence>MIVAGTGHRDLRDRDWIAGQMEKALIDMGASLVYVGMASGADLLMAKISWGLGIPFIAAKPWRGHKPRLADEYDYGRALHYAEEVVNVTNYDSYPGAWVYEERNRYMVDNADAYLAVLEAGRTGGTYNCVKYASRKGKPGIVIDPLMREVTKLG</sequence>
<accession>A0A345M7X9</accession>
<dbReference type="Proteomes" id="UP000259040">
    <property type="component" value="Segment"/>
</dbReference>
<dbReference type="InterPro" id="IPR010697">
    <property type="entry name" value="YspA"/>
</dbReference>
<evidence type="ECO:0000313" key="2">
    <source>
        <dbReference type="Proteomes" id="UP000259040"/>
    </source>
</evidence>
<organism evidence="1 2">
    <name type="scientific">Streptomyces phage Starbow</name>
    <dbReference type="NCBI Taxonomy" id="2283266"/>
    <lineage>
        <taxon>Viruses</taxon>
        <taxon>Duplodnaviria</taxon>
        <taxon>Heunggongvirae</taxon>
        <taxon>Uroviricota</taxon>
        <taxon>Caudoviricetes</taxon>
        <taxon>Stanwilliamsviridae</taxon>
        <taxon>Boydwoodruffvirinae</taxon>
        <taxon>Karimacvirus</taxon>
        <taxon>Karimacvirus karimac</taxon>
        <taxon>Streptomyces virus Karimac</taxon>
    </lineage>
</organism>